<proteinExistence type="predicted"/>
<sequence length="155" mass="18041">MLSHSWYPYFLFLFFLYCLIDPIFYGFIGILLIFWLEISSNLRLSFRFLMLCSTAFVLISWGGLPLMVYFLGFAACLAEEGVSLLFADREVVIKLIYRHDTGEIVGVHILELHAVNLIHEVSNAIALGTRIQDIKFVVHTHSTLIYIYFMHFLFF</sequence>
<keyword evidence="2" id="KW-1185">Reference proteome</keyword>
<name>A0ACB7UCM6_DIOAL</name>
<evidence type="ECO:0000313" key="2">
    <source>
        <dbReference type="Proteomes" id="UP000827976"/>
    </source>
</evidence>
<protein>
    <submittedName>
        <fullName evidence="1">Dihydrolipoyl dehydrogenase protein</fullName>
        <ecNumber evidence="1">1.8.1.4</ecNumber>
    </submittedName>
</protein>
<accession>A0ACB7UCM6</accession>
<dbReference type="EC" id="1.8.1.4" evidence="1"/>
<dbReference type="Proteomes" id="UP000827976">
    <property type="component" value="Chromosome 17"/>
</dbReference>
<reference evidence="2" key="1">
    <citation type="journal article" date="2022" name="Nat. Commun.">
        <title>Chromosome evolution and the genetic basis of agronomically important traits in greater yam.</title>
        <authorList>
            <person name="Bredeson J.V."/>
            <person name="Lyons J.B."/>
            <person name="Oniyinde I.O."/>
            <person name="Okereke N.R."/>
            <person name="Kolade O."/>
            <person name="Nnabue I."/>
            <person name="Nwadili C.O."/>
            <person name="Hribova E."/>
            <person name="Parker M."/>
            <person name="Nwogha J."/>
            <person name="Shu S."/>
            <person name="Carlson J."/>
            <person name="Kariba R."/>
            <person name="Muthemba S."/>
            <person name="Knop K."/>
            <person name="Barton G.J."/>
            <person name="Sherwood A.V."/>
            <person name="Lopez-Montes A."/>
            <person name="Asiedu R."/>
            <person name="Jamnadass R."/>
            <person name="Muchugi A."/>
            <person name="Goodstein D."/>
            <person name="Egesi C.N."/>
            <person name="Featherston J."/>
            <person name="Asfaw A."/>
            <person name="Simpson G.G."/>
            <person name="Dolezel J."/>
            <person name="Hendre P.S."/>
            <person name="Van Deynze A."/>
            <person name="Kumar P.L."/>
            <person name="Obidiegwu J.E."/>
            <person name="Bhattacharjee R."/>
            <person name="Rokhsar D.S."/>
        </authorList>
    </citation>
    <scope>NUCLEOTIDE SEQUENCE [LARGE SCALE GENOMIC DNA]</scope>
    <source>
        <strain evidence="2">cv. TDa95/00328</strain>
    </source>
</reference>
<evidence type="ECO:0000313" key="1">
    <source>
        <dbReference type="EMBL" id="KAH7658085.1"/>
    </source>
</evidence>
<keyword evidence="1" id="KW-0560">Oxidoreductase</keyword>
<dbReference type="EMBL" id="CM037027">
    <property type="protein sequence ID" value="KAH7658085.1"/>
    <property type="molecule type" value="Genomic_DNA"/>
</dbReference>
<comment type="caution">
    <text evidence="1">The sequence shown here is derived from an EMBL/GenBank/DDBJ whole genome shotgun (WGS) entry which is preliminary data.</text>
</comment>
<organism evidence="1 2">
    <name type="scientific">Dioscorea alata</name>
    <name type="common">Purple yam</name>
    <dbReference type="NCBI Taxonomy" id="55571"/>
    <lineage>
        <taxon>Eukaryota</taxon>
        <taxon>Viridiplantae</taxon>
        <taxon>Streptophyta</taxon>
        <taxon>Embryophyta</taxon>
        <taxon>Tracheophyta</taxon>
        <taxon>Spermatophyta</taxon>
        <taxon>Magnoliopsida</taxon>
        <taxon>Liliopsida</taxon>
        <taxon>Dioscoreales</taxon>
        <taxon>Dioscoreaceae</taxon>
        <taxon>Dioscorea</taxon>
    </lineage>
</organism>
<gene>
    <name evidence="1" type="ORF">IHE45_17G063200</name>
</gene>